<comment type="caution">
    <text evidence="1">The sequence shown here is derived from an EMBL/GenBank/DDBJ whole genome shotgun (WGS) entry which is preliminary data.</text>
</comment>
<dbReference type="Proteomes" id="UP001239111">
    <property type="component" value="Chromosome 3"/>
</dbReference>
<keyword evidence="2" id="KW-1185">Reference proteome</keyword>
<feature type="non-terminal residue" evidence="1">
    <location>
        <position position="840"/>
    </location>
</feature>
<organism evidence="1 2">
    <name type="scientific">Eretmocerus hayati</name>
    <dbReference type="NCBI Taxonomy" id="131215"/>
    <lineage>
        <taxon>Eukaryota</taxon>
        <taxon>Metazoa</taxon>
        <taxon>Ecdysozoa</taxon>
        <taxon>Arthropoda</taxon>
        <taxon>Hexapoda</taxon>
        <taxon>Insecta</taxon>
        <taxon>Pterygota</taxon>
        <taxon>Neoptera</taxon>
        <taxon>Endopterygota</taxon>
        <taxon>Hymenoptera</taxon>
        <taxon>Apocrita</taxon>
        <taxon>Proctotrupomorpha</taxon>
        <taxon>Chalcidoidea</taxon>
        <taxon>Aphelinidae</taxon>
        <taxon>Aphelininae</taxon>
        <taxon>Eretmocerus</taxon>
    </lineage>
</organism>
<gene>
    <name evidence="1" type="ORF">QAD02_002455</name>
</gene>
<evidence type="ECO:0000313" key="1">
    <source>
        <dbReference type="EMBL" id="KAJ8671196.1"/>
    </source>
</evidence>
<evidence type="ECO:0000313" key="2">
    <source>
        <dbReference type="Proteomes" id="UP001239111"/>
    </source>
</evidence>
<accession>A0ACC2NJC8</accession>
<reference evidence="1" key="1">
    <citation type="submission" date="2023-04" db="EMBL/GenBank/DDBJ databases">
        <title>A chromosome-level genome assembly of the parasitoid wasp Eretmocerus hayati.</title>
        <authorList>
            <person name="Zhong Y."/>
            <person name="Liu S."/>
            <person name="Liu Y."/>
        </authorList>
    </citation>
    <scope>NUCLEOTIDE SEQUENCE</scope>
    <source>
        <strain evidence="1">ZJU_SS_LIU_2023</strain>
    </source>
</reference>
<dbReference type="EMBL" id="CM056743">
    <property type="protein sequence ID" value="KAJ8671196.1"/>
    <property type="molecule type" value="Genomic_DNA"/>
</dbReference>
<protein>
    <submittedName>
        <fullName evidence="1">Uncharacterized protein</fullName>
    </submittedName>
</protein>
<name>A0ACC2NJC8_9HYME</name>
<sequence>MVTDSRAPKLILLDHWMVFGFVVIDKYLAYGAWIAKPQESTLPDMDENMDPAKFTHVSATLTKWGFSDLQPAFQALGFDINSAICVNSVNSESTIVAHQEEATTPQEQASVLVILQSNNDKTATESGDTEICVNSVNSGSTIVAHQEKAITPQEQANVSVILQSNNGNTATESEDTDALVNPVDAVDEVTARLEKMNLLLTKYKNVDDHFSQSVTLVQETAGLDPIRSKTRASGHVVTAYEDDCNVLKKRNITHDWNWVSGISYAEILHKLLKAPETDEEIDDFMIEWALKHPFRLSKLYLHCTVGENISLSPRIRDGFGRAVKHTGLEGGCKFKQDVADELLNNFSSYASAMLRAGQHQLGFIAEKLEGKGIGSSMRFTRTSQQMFSPVSSSSLYNGWQGTGHREVTALLTSPLMIKFNPYRPAKTPWVPTDEHKTTSFIEYLEEDLSLEDVQDLASAKKLFYEKNNIVSAQPFVVLCGQTKNIKSSYVVIDVLVYKCDSPLEAVDLGFKSIYNFNSQYPFGAVHVWSFFAQFFYEIGGQKSTLLRCKIFHNIEPSIQEDIIEIFEKNRDPFEIVSTEDKRLRLYTKIGLYEEPVIVKVENKSKNTDSSFGLDTDVDSTETAEILYMGIEKSFSELSRMDGLLQATIDYKDALMETKDRKRLGNDPVLSHLIHELIKIEKYGFEVTVKSKVYKIYLILSLILGDNLGLNSLLAYVSSFTNTHCCRICEASPDEIRSMVFEIKKLLRTKEKYEADILQNCTSHGLTGYPLFNEVPDYHVLRAAVDVMHDVFEGVVPTVMSRVLIELIIDERVLEVKNINDTLDKLDSDSERSNKPLHIEL</sequence>
<proteinExistence type="predicted"/>